<keyword evidence="2" id="KW-1185">Reference proteome</keyword>
<protein>
    <submittedName>
        <fullName evidence="1">Uncharacterized protein</fullName>
    </submittedName>
</protein>
<evidence type="ECO:0000313" key="1">
    <source>
        <dbReference type="EMBL" id="OEZ90696.1"/>
    </source>
</evidence>
<dbReference type="OrthoDB" id="9885003at2"/>
<sequence length="161" mass="17079">MSAHTSPLPVAPAGATLYNITTDAGKILHPKCTLDDAHRIIDVSRREPEKYPEWQDGLRVKAILDSDRLRPRGTGAALTYADGLPLDGRNATAPALHFTGTNLGLGGDEPVVVNIATGTWSASLTVELALFHLDDFVDGHRARLIGVVGAHFGVQLVRGAA</sequence>
<comment type="caution">
    <text evidence="1">The sequence shown here is derived from an EMBL/GenBank/DDBJ whole genome shotgun (WGS) entry which is preliminary data.</text>
</comment>
<reference evidence="2" key="1">
    <citation type="journal article" date="2016" name="Front. Microbiol.">
        <title>Molecular Keys to the Janthinobacterium and Duganella spp. Interaction with the Plant Pathogen Fusarium graminearum.</title>
        <authorList>
            <person name="Haack F.S."/>
            <person name="Poehlein A."/>
            <person name="Kroger C."/>
            <person name="Voigt C.A."/>
            <person name="Piepenbring M."/>
            <person name="Bode H.B."/>
            <person name="Daniel R."/>
            <person name="Schafer W."/>
            <person name="Streit W.R."/>
        </authorList>
    </citation>
    <scope>NUCLEOTIDE SEQUENCE [LARGE SCALE GENOMIC DNA]</scope>
    <source>
        <strain evidence="2">T54</strain>
    </source>
</reference>
<dbReference type="AlphaFoldDB" id="A0A1E7W4I3"/>
<dbReference type="Proteomes" id="UP000175989">
    <property type="component" value="Unassembled WGS sequence"/>
</dbReference>
<gene>
    <name evidence="1" type="ORF">DUPY_53030</name>
</gene>
<proteinExistence type="predicted"/>
<dbReference type="EMBL" id="LROM01000156">
    <property type="protein sequence ID" value="OEZ90696.1"/>
    <property type="molecule type" value="Genomic_DNA"/>
</dbReference>
<evidence type="ECO:0000313" key="2">
    <source>
        <dbReference type="Proteomes" id="UP000175989"/>
    </source>
</evidence>
<name>A0A1E7W4I3_9BURK</name>
<dbReference type="RefSeq" id="WP_141749698.1">
    <property type="nucleotide sequence ID" value="NZ_LROM01000156.1"/>
</dbReference>
<organism evidence="1 2">
    <name type="scientific">Duganella phyllosphaerae</name>
    <dbReference type="NCBI Taxonomy" id="762836"/>
    <lineage>
        <taxon>Bacteria</taxon>
        <taxon>Pseudomonadati</taxon>
        <taxon>Pseudomonadota</taxon>
        <taxon>Betaproteobacteria</taxon>
        <taxon>Burkholderiales</taxon>
        <taxon>Oxalobacteraceae</taxon>
        <taxon>Telluria group</taxon>
        <taxon>Duganella</taxon>
    </lineage>
</organism>
<accession>A0A1E7W4I3</accession>